<feature type="transmembrane region" description="Helical" evidence="8">
    <location>
        <begin position="132"/>
        <end position="157"/>
    </location>
</feature>
<dbReference type="InterPro" id="IPR036259">
    <property type="entry name" value="MFS_trans_sf"/>
</dbReference>
<keyword evidence="11" id="KW-1185">Reference proteome</keyword>
<evidence type="ECO:0000259" key="9">
    <source>
        <dbReference type="PROSITE" id="PS50850"/>
    </source>
</evidence>
<name>A0A2I0QT74_9BACI</name>
<feature type="transmembrane region" description="Helical" evidence="8">
    <location>
        <begin position="278"/>
        <end position="299"/>
    </location>
</feature>
<feature type="transmembrane region" description="Helical" evidence="8">
    <location>
        <begin position="341"/>
        <end position="360"/>
    </location>
</feature>
<dbReference type="InterPro" id="IPR004812">
    <property type="entry name" value="Efflux_drug-R_Bcr/CmlA"/>
</dbReference>
<dbReference type="OrthoDB" id="9800416at2"/>
<feature type="transmembrane region" description="Helical" evidence="8">
    <location>
        <begin position="75"/>
        <end position="97"/>
    </location>
</feature>
<organism evidence="10 11">
    <name type="scientific">Halalkalibacillus sediminis</name>
    <dbReference type="NCBI Taxonomy" id="2018042"/>
    <lineage>
        <taxon>Bacteria</taxon>
        <taxon>Bacillati</taxon>
        <taxon>Bacillota</taxon>
        <taxon>Bacilli</taxon>
        <taxon>Bacillales</taxon>
        <taxon>Bacillaceae</taxon>
        <taxon>Halalkalibacillus</taxon>
    </lineage>
</organism>
<evidence type="ECO:0000313" key="11">
    <source>
        <dbReference type="Proteomes" id="UP000243524"/>
    </source>
</evidence>
<keyword evidence="4 8" id="KW-1003">Cell membrane</keyword>
<dbReference type="InterPro" id="IPR001958">
    <property type="entry name" value="Tet-R_TetA/multi-R_MdtG-like"/>
</dbReference>
<feature type="transmembrane region" description="Helical" evidence="8">
    <location>
        <begin position="163"/>
        <end position="182"/>
    </location>
</feature>
<comment type="similarity">
    <text evidence="2 8">Belongs to the major facilitator superfamily. Bcr/CmlA family.</text>
</comment>
<evidence type="ECO:0000256" key="8">
    <source>
        <dbReference type="RuleBase" id="RU365088"/>
    </source>
</evidence>
<dbReference type="PROSITE" id="PS50850">
    <property type="entry name" value="MFS"/>
    <property type="match status" value="1"/>
</dbReference>
<keyword evidence="7 8" id="KW-0472">Membrane</keyword>
<dbReference type="EMBL" id="PJNH01000003">
    <property type="protein sequence ID" value="PKR77542.1"/>
    <property type="molecule type" value="Genomic_DNA"/>
</dbReference>
<comment type="caution">
    <text evidence="8">Lacks conserved residue(s) required for the propagation of feature annotation.</text>
</comment>
<evidence type="ECO:0000256" key="6">
    <source>
        <dbReference type="ARBA" id="ARBA00022989"/>
    </source>
</evidence>
<gene>
    <name evidence="10" type="ORF">CEY16_11250</name>
</gene>
<dbReference type="GO" id="GO:0042910">
    <property type="term" value="F:xenobiotic transmembrane transporter activity"/>
    <property type="evidence" value="ECO:0007669"/>
    <property type="project" value="InterPro"/>
</dbReference>
<evidence type="ECO:0000256" key="3">
    <source>
        <dbReference type="ARBA" id="ARBA00022448"/>
    </source>
</evidence>
<evidence type="ECO:0000256" key="1">
    <source>
        <dbReference type="ARBA" id="ARBA00004651"/>
    </source>
</evidence>
<dbReference type="Pfam" id="PF07690">
    <property type="entry name" value="MFS_1"/>
    <property type="match status" value="1"/>
</dbReference>
<keyword evidence="6 8" id="KW-1133">Transmembrane helix</keyword>
<evidence type="ECO:0000256" key="4">
    <source>
        <dbReference type="ARBA" id="ARBA00022475"/>
    </source>
</evidence>
<dbReference type="NCBIfam" id="TIGR00710">
    <property type="entry name" value="efflux_Bcr_CflA"/>
    <property type="match status" value="1"/>
</dbReference>
<feature type="transmembrane region" description="Helical" evidence="8">
    <location>
        <begin position="305"/>
        <end position="329"/>
    </location>
</feature>
<feature type="transmembrane region" description="Helical" evidence="8">
    <location>
        <begin position="366"/>
        <end position="388"/>
    </location>
</feature>
<dbReference type="CDD" id="cd17320">
    <property type="entry name" value="MFS_MdfA_MDR_like"/>
    <property type="match status" value="1"/>
</dbReference>
<reference evidence="10 11" key="1">
    <citation type="submission" date="2017-06" db="EMBL/GenBank/DDBJ databases">
        <title>the draft geome sequence of Illustriluteabacillus marina B3227.</title>
        <authorList>
            <person name="He R.-H."/>
            <person name="Du Z.-J."/>
        </authorList>
    </citation>
    <scope>NUCLEOTIDE SEQUENCE [LARGE SCALE GENOMIC DNA]</scope>
    <source>
        <strain evidence="10 11">B3227</strain>
    </source>
</reference>
<dbReference type="SUPFAM" id="SSF103473">
    <property type="entry name" value="MFS general substrate transporter"/>
    <property type="match status" value="1"/>
</dbReference>
<dbReference type="PRINTS" id="PR01035">
    <property type="entry name" value="TCRTETA"/>
</dbReference>
<comment type="caution">
    <text evidence="10">The sequence shown here is derived from an EMBL/GenBank/DDBJ whole genome shotgun (WGS) entry which is preliminary data.</text>
</comment>
<dbReference type="InterPro" id="IPR020846">
    <property type="entry name" value="MFS_dom"/>
</dbReference>
<feature type="transmembrane region" description="Helical" evidence="8">
    <location>
        <begin position="212"/>
        <end position="241"/>
    </location>
</feature>
<evidence type="ECO:0000256" key="2">
    <source>
        <dbReference type="ARBA" id="ARBA00006236"/>
    </source>
</evidence>
<feature type="transmembrane region" description="Helical" evidence="8">
    <location>
        <begin position="103"/>
        <end position="120"/>
    </location>
</feature>
<dbReference type="PANTHER" id="PTHR23502">
    <property type="entry name" value="MAJOR FACILITATOR SUPERFAMILY"/>
    <property type="match status" value="1"/>
</dbReference>
<dbReference type="InterPro" id="IPR011701">
    <property type="entry name" value="MFS"/>
</dbReference>
<dbReference type="Proteomes" id="UP000243524">
    <property type="component" value="Unassembled WGS sequence"/>
</dbReference>
<dbReference type="GO" id="GO:1990961">
    <property type="term" value="P:xenobiotic detoxification by transmembrane export across the plasma membrane"/>
    <property type="evidence" value="ECO:0007669"/>
    <property type="project" value="InterPro"/>
</dbReference>
<feature type="domain" description="Major facilitator superfamily (MFS) profile" evidence="9">
    <location>
        <begin position="6"/>
        <end position="391"/>
    </location>
</feature>
<protein>
    <recommendedName>
        <fullName evidence="8">Bcr/CflA family efflux transporter</fullName>
    </recommendedName>
</protein>
<feature type="transmembrane region" description="Helical" evidence="8">
    <location>
        <begin position="44"/>
        <end position="63"/>
    </location>
</feature>
<dbReference type="GO" id="GO:0005886">
    <property type="term" value="C:plasma membrane"/>
    <property type="evidence" value="ECO:0007669"/>
    <property type="project" value="UniProtKB-SubCell"/>
</dbReference>
<evidence type="ECO:0000313" key="10">
    <source>
        <dbReference type="EMBL" id="PKR77542.1"/>
    </source>
</evidence>
<proteinExistence type="inferred from homology"/>
<evidence type="ECO:0000256" key="5">
    <source>
        <dbReference type="ARBA" id="ARBA00022692"/>
    </source>
</evidence>
<evidence type="ECO:0000256" key="7">
    <source>
        <dbReference type="ARBA" id="ARBA00023136"/>
    </source>
</evidence>
<comment type="subcellular location">
    <subcellularLocation>
        <location evidence="1 8">Cell membrane</location>
        <topology evidence="1 8">Multi-pass membrane protein</topology>
    </subcellularLocation>
</comment>
<dbReference type="PANTHER" id="PTHR23502:SF132">
    <property type="entry name" value="POLYAMINE TRANSPORTER 2-RELATED"/>
    <property type="match status" value="1"/>
</dbReference>
<sequence>MKEKKWLLVLLLGALTAMVPLTIDMYLPAFPAIQSELDASTSLVQLSLTASLLGIAIGQLVIGSLSDVYGRKKPLMISVTLFIIASFLCAFAPNIWFLVIFRFLQGLTGAGGIVIGRSIVRDLYEGYELTKMYALLILVMGLAPILAPVIGGGLLALTSWRGIFVVLSVLGILLLIMTIYKIKETLDENQRSQAGLKNSLMVFRGLLKHKRYIGFALAQGFTAAALFSYISGSSFVLQGIFDLSPQIYGLVFGLNAMGFIGMSQVTGRLAGKVPEEKILKVGFLVALIGGSSLVVASMIEASLLFVIFGLFLVTSSTGLINPTSLSLAMQTQDRNAGSASALLGLFQFVFGGIAAPLVGVAGTTTLLPLALIILTCQALSALAFVIFARSE</sequence>
<dbReference type="AlphaFoldDB" id="A0A2I0QT74"/>
<dbReference type="Gene3D" id="1.20.1720.10">
    <property type="entry name" value="Multidrug resistance protein D"/>
    <property type="match status" value="1"/>
</dbReference>
<keyword evidence="5 8" id="KW-0812">Transmembrane</keyword>
<keyword evidence="3 8" id="KW-0813">Transport</keyword>
<accession>A0A2I0QT74</accession>
<feature type="transmembrane region" description="Helical" evidence="8">
    <location>
        <begin position="247"/>
        <end position="266"/>
    </location>
</feature>
<dbReference type="FunFam" id="1.20.1720.10:FF:000005">
    <property type="entry name" value="Bcr/CflA family efflux transporter"/>
    <property type="match status" value="1"/>
</dbReference>